<evidence type="ECO:0000313" key="2">
    <source>
        <dbReference type="EMBL" id="KKB65357.1"/>
    </source>
</evidence>
<dbReference type="Proteomes" id="UP000033618">
    <property type="component" value="Unassembled WGS sequence"/>
</dbReference>
<keyword evidence="1" id="KW-1133">Transmembrane helix</keyword>
<protein>
    <submittedName>
        <fullName evidence="2">Uncharacterized protein</fullName>
    </submittedName>
</protein>
<comment type="caution">
    <text evidence="2">The sequence shown here is derived from an EMBL/GenBank/DDBJ whole genome shotgun (WGS) entry which is preliminary data.</text>
</comment>
<accession>A0A0F5K743</accession>
<dbReference type="AlphaFoldDB" id="A0A0F5K743"/>
<keyword evidence="3" id="KW-1185">Reference proteome</keyword>
<evidence type="ECO:0000256" key="1">
    <source>
        <dbReference type="SAM" id="Phobius"/>
    </source>
</evidence>
<organism evidence="2 3">
    <name type="scientific">Robbsia andropogonis</name>
    <dbReference type="NCBI Taxonomy" id="28092"/>
    <lineage>
        <taxon>Bacteria</taxon>
        <taxon>Pseudomonadati</taxon>
        <taxon>Pseudomonadota</taxon>
        <taxon>Betaproteobacteria</taxon>
        <taxon>Burkholderiales</taxon>
        <taxon>Burkholderiaceae</taxon>
        <taxon>Robbsia</taxon>
    </lineage>
</organism>
<gene>
    <name evidence="2" type="ORF">WM40_01915</name>
</gene>
<dbReference type="EMBL" id="LAQU01000001">
    <property type="protein sequence ID" value="KKB65357.1"/>
    <property type="molecule type" value="Genomic_DNA"/>
</dbReference>
<proteinExistence type="predicted"/>
<dbReference type="PATRIC" id="fig|28092.6.peg.446"/>
<reference evidence="2 3" key="1">
    <citation type="submission" date="2015-03" db="EMBL/GenBank/DDBJ databases">
        <title>Draft Genome Sequence of Burkholderia andropogonis type strain ICMP2807, isolated from Sorghum bicolor.</title>
        <authorList>
            <person name="Lopes-Santos L."/>
            <person name="Castro D.B."/>
            <person name="Ottoboni L.M."/>
            <person name="Park D."/>
            <person name="Weirc B.S."/>
            <person name="Destefano S.A."/>
        </authorList>
    </citation>
    <scope>NUCLEOTIDE SEQUENCE [LARGE SCALE GENOMIC DNA]</scope>
    <source>
        <strain evidence="2 3">ICMP2807</strain>
    </source>
</reference>
<keyword evidence="1" id="KW-0812">Transmembrane</keyword>
<evidence type="ECO:0000313" key="3">
    <source>
        <dbReference type="Proteomes" id="UP000033618"/>
    </source>
</evidence>
<keyword evidence="1" id="KW-0472">Membrane</keyword>
<feature type="transmembrane region" description="Helical" evidence="1">
    <location>
        <begin position="27"/>
        <end position="46"/>
    </location>
</feature>
<name>A0A0F5K743_9BURK</name>
<sequence>MQAAREDVIRTAVAAITKGLRMRAVCMVVRLLFMLLAFTLTLYYLAPLTRVSNSVHKLATKSHAMARDS</sequence>